<protein>
    <submittedName>
        <fullName evidence="1">Uncharacterized protein</fullName>
    </submittedName>
</protein>
<sequence length="313" mass="38336">MLIKFKEIPEWLHKSQLYRDFDEDSEEEIEVKYLKDNEEINNFADFKNILKVSSFWALDKIPYTVYVYAYYNKEEVENYLKTKIDNIFLDKYKEMEDDFYTEITLNSLRLKMTNFLKFNNLPSKEIQKIKSVTKLRDAFDKLLRSKSDSFYLNLSEEIEKNKKLVYNINEFVNFYKNHEDYYNAKEFLKEYKNTPRYNIKTEFYEEDGIRIARRVEGNSMYKIIIKLFDIEIFVIKDHFHNDYKQVKTINNNQNIYFGVKNSFIIKFYEEKIKILCDYSEFSVYCTLKLNIFNKKEIFDQIENLKLYKTTFFK</sequence>
<dbReference type="EMBL" id="MN740596">
    <property type="protein sequence ID" value="QHS78375.1"/>
    <property type="molecule type" value="Genomic_DNA"/>
</dbReference>
<dbReference type="AlphaFoldDB" id="A0A6C0AG80"/>
<accession>A0A6C0AG80</accession>
<name>A0A6C0AG80_9ZZZZ</name>
<reference evidence="1" key="1">
    <citation type="journal article" date="2020" name="Nature">
        <title>Giant virus diversity and host interactions through global metagenomics.</title>
        <authorList>
            <person name="Schulz F."/>
            <person name="Roux S."/>
            <person name="Paez-Espino D."/>
            <person name="Jungbluth S."/>
            <person name="Walsh D.A."/>
            <person name="Denef V.J."/>
            <person name="McMahon K.D."/>
            <person name="Konstantinidis K.T."/>
            <person name="Eloe-Fadrosh E.A."/>
            <person name="Kyrpides N.C."/>
            <person name="Woyke T."/>
        </authorList>
    </citation>
    <scope>NUCLEOTIDE SEQUENCE</scope>
    <source>
        <strain evidence="1">GVMAG-S-1021933-23</strain>
    </source>
</reference>
<proteinExistence type="predicted"/>
<organism evidence="1">
    <name type="scientific">viral metagenome</name>
    <dbReference type="NCBI Taxonomy" id="1070528"/>
    <lineage>
        <taxon>unclassified sequences</taxon>
        <taxon>metagenomes</taxon>
        <taxon>organismal metagenomes</taxon>
    </lineage>
</organism>
<evidence type="ECO:0000313" key="1">
    <source>
        <dbReference type="EMBL" id="QHS78375.1"/>
    </source>
</evidence>